<dbReference type="InterPro" id="IPR043151">
    <property type="entry name" value="BAH_sf"/>
</dbReference>
<dbReference type="InterPro" id="IPR037382">
    <property type="entry name" value="Rsc/polybromo"/>
</dbReference>
<comment type="caution">
    <text evidence="12">The sequence shown here is derived from an EMBL/GenBank/DDBJ whole genome shotgun (WGS) entry which is preliminary data.</text>
</comment>
<proteinExistence type="predicted"/>
<dbReference type="PANTHER" id="PTHR16062">
    <property type="entry name" value="SWI/SNF-RELATED"/>
    <property type="match status" value="1"/>
</dbReference>
<evidence type="ECO:0000313" key="12">
    <source>
        <dbReference type="EMBL" id="CAG8533481.1"/>
    </source>
</evidence>
<keyword evidence="3" id="KW-0156">Chromatin regulator</keyword>
<keyword evidence="2" id="KW-0677">Repeat</keyword>
<dbReference type="GO" id="GO:0016586">
    <property type="term" value="C:RSC-type complex"/>
    <property type="evidence" value="ECO:0007669"/>
    <property type="project" value="InterPro"/>
</dbReference>
<comment type="subcellular location">
    <subcellularLocation>
        <location evidence="1">Nucleus</location>
    </subcellularLocation>
</comment>
<feature type="compositionally biased region" description="Polar residues" evidence="9">
    <location>
        <begin position="11"/>
        <end position="25"/>
    </location>
</feature>
<feature type="region of interest" description="Disordered" evidence="9">
    <location>
        <begin position="1"/>
        <end position="201"/>
    </location>
</feature>
<feature type="compositionally biased region" description="Basic and acidic residues" evidence="9">
    <location>
        <begin position="89"/>
        <end position="100"/>
    </location>
</feature>
<sequence length="669" mass="76734">MQHKRSRSTKKTLSVKVNSTETAAQKESPEITDDEVNESSEMRLTVVSRATRSSKQTPEPGTSNSDTIDNEKKPTTIQLVTKKSKRKRQEIAIDNQEKRASKAKRTTRSKTKPGTEVDDIKEEEQIKREEQEVSIFDDEEPKKKRKKNFSPIKKGARLIIKSKNYLTETSSSEEDDKKSSLTKNEETNDGTSYENLASDIDSQIASASIQRRSRKTFEKSKMTDAQGARVFLIDKNKKSKATAEKVDPKSEDEESSHENDTEFQKELRKIWYSIKNNKDSKGRQMTLLFEALPDKGEYPDYYEEIHQPIALDNIESKINANEYPDLKTFYADFNLMFENAKTYNAEGSQIYQDAVQLQKLAQKLTGVKSNGGEDLEAIEETIYKDEKYQIGDFVELVNKLDSAKPNIGHIYRMWRDSKGKEGIHVCWFYHPEQTVHQANRLFWENEVFKTNTFHDYSINDVIAKCFVLQPKDYQRGRPKDSEGKNVYLCESRYREVGKYYSKIKFWDKLIPEGARVGRPELDLYPEMKIIKKVPSPLALEAADSDNVSQRSSNSSTQSQLPPVPPQPGTLPFQTASQFDHDKDGKIIWFSAPPLDVVPLPKPHHSDQYLKYKVEQAERQRKRKAMHDAFFASSKRQCLVGSDMIGIDNNILISLLQSLGEAYIQDASSF</sequence>
<dbReference type="GO" id="GO:0003682">
    <property type="term" value="F:chromatin binding"/>
    <property type="evidence" value="ECO:0007669"/>
    <property type="project" value="InterPro"/>
</dbReference>
<dbReference type="CDD" id="cd04717">
    <property type="entry name" value="BAH_polybromo"/>
    <property type="match status" value="1"/>
</dbReference>
<evidence type="ECO:0000313" key="13">
    <source>
        <dbReference type="Proteomes" id="UP000789508"/>
    </source>
</evidence>
<feature type="domain" description="BAH" evidence="11">
    <location>
        <begin position="386"/>
        <end position="504"/>
    </location>
</feature>
<dbReference type="PROSITE" id="PS51038">
    <property type="entry name" value="BAH"/>
    <property type="match status" value="1"/>
</dbReference>
<feature type="compositionally biased region" description="Polar residues" evidence="9">
    <location>
        <begin position="48"/>
        <end position="67"/>
    </location>
</feature>
<dbReference type="PROSITE" id="PS00633">
    <property type="entry name" value="BROMODOMAIN_1"/>
    <property type="match status" value="1"/>
</dbReference>
<dbReference type="Pfam" id="PF00439">
    <property type="entry name" value="Bromodomain"/>
    <property type="match status" value="1"/>
</dbReference>
<dbReference type="PANTHER" id="PTHR16062:SF19">
    <property type="entry name" value="PROTEIN POLYBROMO-1"/>
    <property type="match status" value="1"/>
</dbReference>
<feature type="compositionally biased region" description="Basic residues" evidence="9">
    <location>
        <begin position="1"/>
        <end position="10"/>
    </location>
</feature>
<evidence type="ECO:0000259" key="11">
    <source>
        <dbReference type="PROSITE" id="PS51038"/>
    </source>
</evidence>
<gene>
    <name evidence="12" type="ORF">ALEPTO_LOCUS5053</name>
</gene>
<accession>A0A9N9ALS1</accession>
<evidence type="ECO:0000256" key="1">
    <source>
        <dbReference type="ARBA" id="ARBA00004123"/>
    </source>
</evidence>
<dbReference type="PRINTS" id="PR00503">
    <property type="entry name" value="BROMODOMAIN"/>
</dbReference>
<evidence type="ECO:0000256" key="8">
    <source>
        <dbReference type="PROSITE-ProRule" id="PRU00035"/>
    </source>
</evidence>
<dbReference type="GO" id="GO:0006368">
    <property type="term" value="P:transcription elongation by RNA polymerase II"/>
    <property type="evidence" value="ECO:0007669"/>
    <property type="project" value="TreeGrafter"/>
</dbReference>
<protein>
    <submittedName>
        <fullName evidence="12">12468_t:CDS:1</fullName>
    </submittedName>
</protein>
<dbReference type="EMBL" id="CAJVPS010001316">
    <property type="protein sequence ID" value="CAG8533481.1"/>
    <property type="molecule type" value="Genomic_DNA"/>
</dbReference>
<evidence type="ECO:0000256" key="7">
    <source>
        <dbReference type="ARBA" id="ARBA00023242"/>
    </source>
</evidence>
<organism evidence="12 13">
    <name type="scientific">Ambispora leptoticha</name>
    <dbReference type="NCBI Taxonomy" id="144679"/>
    <lineage>
        <taxon>Eukaryota</taxon>
        <taxon>Fungi</taxon>
        <taxon>Fungi incertae sedis</taxon>
        <taxon>Mucoromycota</taxon>
        <taxon>Glomeromycotina</taxon>
        <taxon>Glomeromycetes</taxon>
        <taxon>Archaeosporales</taxon>
        <taxon>Ambisporaceae</taxon>
        <taxon>Ambispora</taxon>
    </lineage>
</organism>
<dbReference type="OrthoDB" id="1742084at2759"/>
<dbReference type="InterPro" id="IPR018359">
    <property type="entry name" value="Bromodomain_CS"/>
</dbReference>
<dbReference type="InterPro" id="IPR001487">
    <property type="entry name" value="Bromodomain"/>
</dbReference>
<dbReference type="InterPro" id="IPR036427">
    <property type="entry name" value="Bromodomain-like_sf"/>
</dbReference>
<feature type="region of interest" description="Disordered" evidence="9">
    <location>
        <begin position="241"/>
        <end position="262"/>
    </location>
</feature>
<dbReference type="Proteomes" id="UP000789508">
    <property type="component" value="Unassembled WGS sequence"/>
</dbReference>
<evidence type="ECO:0000256" key="3">
    <source>
        <dbReference type="ARBA" id="ARBA00022853"/>
    </source>
</evidence>
<evidence type="ECO:0000256" key="6">
    <source>
        <dbReference type="ARBA" id="ARBA00023163"/>
    </source>
</evidence>
<keyword evidence="5 8" id="KW-0103">Bromodomain</keyword>
<feature type="compositionally biased region" description="Basic and acidic residues" evidence="9">
    <location>
        <begin position="175"/>
        <end position="186"/>
    </location>
</feature>
<keyword evidence="4" id="KW-0805">Transcription regulation</keyword>
<evidence type="ECO:0000256" key="9">
    <source>
        <dbReference type="SAM" id="MobiDB-lite"/>
    </source>
</evidence>
<evidence type="ECO:0000256" key="2">
    <source>
        <dbReference type="ARBA" id="ARBA00022737"/>
    </source>
</evidence>
<dbReference type="SMART" id="SM00297">
    <property type="entry name" value="BROMO"/>
    <property type="match status" value="1"/>
</dbReference>
<feature type="region of interest" description="Disordered" evidence="9">
    <location>
        <begin position="541"/>
        <end position="575"/>
    </location>
</feature>
<dbReference type="InterPro" id="IPR001025">
    <property type="entry name" value="BAH_dom"/>
</dbReference>
<name>A0A9N9ALS1_9GLOM</name>
<feature type="compositionally biased region" description="Basic residues" evidence="9">
    <location>
        <begin position="101"/>
        <end position="111"/>
    </location>
</feature>
<dbReference type="GO" id="GO:0006338">
    <property type="term" value="P:chromatin remodeling"/>
    <property type="evidence" value="ECO:0007669"/>
    <property type="project" value="InterPro"/>
</dbReference>
<dbReference type="PROSITE" id="PS50014">
    <property type="entry name" value="BROMODOMAIN_2"/>
    <property type="match status" value="1"/>
</dbReference>
<feature type="compositionally biased region" description="Low complexity" evidence="9">
    <location>
        <begin position="544"/>
        <end position="560"/>
    </location>
</feature>
<dbReference type="Gene3D" id="2.30.30.490">
    <property type="match status" value="1"/>
</dbReference>
<dbReference type="Pfam" id="PF01426">
    <property type="entry name" value="BAH"/>
    <property type="match status" value="1"/>
</dbReference>
<evidence type="ECO:0000256" key="4">
    <source>
        <dbReference type="ARBA" id="ARBA00023015"/>
    </source>
</evidence>
<evidence type="ECO:0000259" key="10">
    <source>
        <dbReference type="PROSITE" id="PS50014"/>
    </source>
</evidence>
<dbReference type="Gene3D" id="1.20.920.10">
    <property type="entry name" value="Bromodomain-like"/>
    <property type="match status" value="1"/>
</dbReference>
<dbReference type="SMART" id="SM00439">
    <property type="entry name" value="BAH"/>
    <property type="match status" value="1"/>
</dbReference>
<keyword evidence="6" id="KW-0804">Transcription</keyword>
<reference evidence="12" key="1">
    <citation type="submission" date="2021-06" db="EMBL/GenBank/DDBJ databases">
        <authorList>
            <person name="Kallberg Y."/>
            <person name="Tangrot J."/>
            <person name="Rosling A."/>
        </authorList>
    </citation>
    <scope>NUCLEOTIDE SEQUENCE</scope>
    <source>
        <strain evidence="12">FL130A</strain>
    </source>
</reference>
<dbReference type="AlphaFoldDB" id="A0A9N9ALS1"/>
<evidence type="ECO:0000256" key="5">
    <source>
        <dbReference type="ARBA" id="ARBA00023117"/>
    </source>
</evidence>
<keyword evidence="7" id="KW-0539">Nucleus</keyword>
<keyword evidence="13" id="KW-1185">Reference proteome</keyword>
<dbReference type="SUPFAM" id="SSF47370">
    <property type="entry name" value="Bromodomain"/>
    <property type="match status" value="1"/>
</dbReference>
<feature type="domain" description="Bromo" evidence="10">
    <location>
        <begin position="281"/>
        <end position="351"/>
    </location>
</feature>